<dbReference type="Proteomes" id="UP001162891">
    <property type="component" value="Chromosome"/>
</dbReference>
<sequence length="153" mass="15845">MPAHAWRERPGWCKRVGMRRRLAFLAPLLVVASACAGAGGAASAGAAPPRGLGVEDARVVLSRFAVAVEAGRWPEAWALLSVRWRQAYTPSRLSVDYAGGGPAAREAASRVIALVAGGAPVRVEGALAVLPVGTDRAAVLVAEDGGWRVDALE</sequence>
<accession>A0ABM7X414</accession>
<keyword evidence="3" id="KW-1185">Reference proteome</keyword>
<feature type="signal peptide" evidence="1">
    <location>
        <begin position="1"/>
        <end position="36"/>
    </location>
</feature>
<evidence type="ECO:0000256" key="1">
    <source>
        <dbReference type="SAM" id="SignalP"/>
    </source>
</evidence>
<gene>
    <name evidence="2" type="ORF">AMOR_55400</name>
</gene>
<reference evidence="3" key="1">
    <citation type="journal article" date="2022" name="Int. J. Syst. Evol. Microbiol.">
        <title>Anaeromyxobacter oryzae sp. nov., Anaeromyxobacter diazotrophicus sp. nov. and Anaeromyxobacter paludicola sp. nov., isolated from paddy soils.</title>
        <authorList>
            <person name="Itoh H."/>
            <person name="Xu Z."/>
            <person name="Mise K."/>
            <person name="Masuda Y."/>
            <person name="Ushijima N."/>
            <person name="Hayakawa C."/>
            <person name="Shiratori Y."/>
            <person name="Senoo K."/>
        </authorList>
    </citation>
    <scope>NUCLEOTIDE SEQUENCE [LARGE SCALE GENOMIC DNA]</scope>
    <source>
        <strain evidence="3">Red232</strain>
    </source>
</reference>
<keyword evidence="1" id="KW-0732">Signal</keyword>
<evidence type="ECO:0008006" key="4">
    <source>
        <dbReference type="Google" id="ProtNLM"/>
    </source>
</evidence>
<dbReference type="PROSITE" id="PS51257">
    <property type="entry name" value="PROKAR_LIPOPROTEIN"/>
    <property type="match status" value="1"/>
</dbReference>
<proteinExistence type="predicted"/>
<organism evidence="2 3">
    <name type="scientific">Anaeromyxobacter oryzae</name>
    <dbReference type="NCBI Taxonomy" id="2918170"/>
    <lineage>
        <taxon>Bacteria</taxon>
        <taxon>Pseudomonadati</taxon>
        <taxon>Myxococcota</taxon>
        <taxon>Myxococcia</taxon>
        <taxon>Myxococcales</taxon>
        <taxon>Cystobacterineae</taxon>
        <taxon>Anaeromyxobacteraceae</taxon>
        <taxon>Anaeromyxobacter</taxon>
    </lineage>
</organism>
<protein>
    <recommendedName>
        <fullName evidence="4">Lipoprotein</fullName>
    </recommendedName>
</protein>
<evidence type="ECO:0000313" key="2">
    <source>
        <dbReference type="EMBL" id="BDG06544.1"/>
    </source>
</evidence>
<name>A0ABM7X414_9BACT</name>
<dbReference type="EMBL" id="AP025591">
    <property type="protein sequence ID" value="BDG06544.1"/>
    <property type="molecule type" value="Genomic_DNA"/>
</dbReference>
<feature type="chain" id="PRO_5046259144" description="Lipoprotein" evidence="1">
    <location>
        <begin position="37"/>
        <end position="153"/>
    </location>
</feature>
<evidence type="ECO:0000313" key="3">
    <source>
        <dbReference type="Proteomes" id="UP001162891"/>
    </source>
</evidence>